<comment type="catalytic activity">
    <reaction evidence="15">
        <text>1-O-(1,2-saturated-alkyl)-sn-glycerol + (6R)-L-erythro-5,6,7,8-tetrahydrobiopterin + O2 = a 1-(1-hydroxyalkyl)-sn-glycerol + (6R)-L-erythro-6,7-dihydrobiopterin + H2O</text>
        <dbReference type="Rhea" id="RHEA:36255"/>
        <dbReference type="ChEBI" id="CHEBI:15377"/>
        <dbReference type="ChEBI" id="CHEBI:15379"/>
        <dbReference type="ChEBI" id="CHEBI:43120"/>
        <dbReference type="ChEBI" id="CHEBI:59560"/>
        <dbReference type="ChEBI" id="CHEBI:73418"/>
        <dbReference type="ChEBI" id="CHEBI:83957"/>
        <dbReference type="EC" id="1.14.16.5"/>
    </reaction>
</comment>
<dbReference type="InterPro" id="IPR036612">
    <property type="entry name" value="KH_dom_type_1_sf"/>
</dbReference>
<gene>
    <name evidence="19" type="ORF">PACLA_8A064776</name>
</gene>
<comment type="subcellular location">
    <subcellularLocation>
        <location evidence="3">Endoplasmic reticulum membrane</location>
        <topology evidence="3">Multi-pass membrane protein</topology>
    </subcellularLocation>
    <subcellularLocation>
        <location evidence="2">Nucleus</location>
    </subcellularLocation>
</comment>
<protein>
    <recommendedName>
        <fullName evidence="14">Alkylglycerol monooxygenase</fullName>
        <ecNumber evidence="13">1.14.16.5</ecNumber>
    </recommendedName>
</protein>
<dbReference type="GO" id="GO:0006643">
    <property type="term" value="P:membrane lipid metabolic process"/>
    <property type="evidence" value="ECO:0007669"/>
    <property type="project" value="TreeGrafter"/>
</dbReference>
<dbReference type="SMART" id="SM00322">
    <property type="entry name" value="KH"/>
    <property type="match status" value="4"/>
</dbReference>
<evidence type="ECO:0000256" key="5">
    <source>
        <dbReference type="ARBA" id="ARBA00022824"/>
    </source>
</evidence>
<feature type="domain" description="K Homology" evidence="18">
    <location>
        <begin position="94"/>
        <end position="168"/>
    </location>
</feature>
<dbReference type="EMBL" id="CACRXK020001412">
    <property type="protein sequence ID" value="CAB3988965.1"/>
    <property type="molecule type" value="Genomic_DNA"/>
</dbReference>
<dbReference type="SUPFAM" id="SSF54791">
    <property type="entry name" value="Eukaryotic type KH-domain (KH-domain type I)"/>
    <property type="match status" value="4"/>
</dbReference>
<feature type="transmembrane region" description="Helical" evidence="17">
    <location>
        <begin position="683"/>
        <end position="700"/>
    </location>
</feature>
<feature type="compositionally biased region" description="Low complexity" evidence="16">
    <location>
        <begin position="473"/>
        <end position="523"/>
    </location>
</feature>
<dbReference type="EC" id="1.14.16.5" evidence="13"/>
<evidence type="ECO:0000256" key="2">
    <source>
        <dbReference type="ARBA" id="ARBA00004123"/>
    </source>
</evidence>
<evidence type="ECO:0000256" key="12">
    <source>
        <dbReference type="ARBA" id="ARBA00038190"/>
    </source>
</evidence>
<keyword evidence="11" id="KW-0539">Nucleus</keyword>
<dbReference type="Pfam" id="PF00013">
    <property type="entry name" value="KH_1"/>
    <property type="match status" value="4"/>
</dbReference>
<evidence type="ECO:0000313" key="20">
    <source>
        <dbReference type="Proteomes" id="UP001152795"/>
    </source>
</evidence>
<dbReference type="GO" id="GO:0003723">
    <property type="term" value="F:RNA binding"/>
    <property type="evidence" value="ECO:0007669"/>
    <property type="project" value="UniProtKB-UniRule"/>
</dbReference>
<dbReference type="Pfam" id="PF04116">
    <property type="entry name" value="FA_hydroxylase"/>
    <property type="match status" value="1"/>
</dbReference>
<evidence type="ECO:0000313" key="19">
    <source>
        <dbReference type="EMBL" id="CAB3988965.1"/>
    </source>
</evidence>
<dbReference type="PROSITE" id="PS50084">
    <property type="entry name" value="KH_TYPE_1"/>
    <property type="match status" value="4"/>
</dbReference>
<dbReference type="GO" id="GO:0008610">
    <property type="term" value="P:lipid biosynthetic process"/>
    <property type="evidence" value="ECO:0007669"/>
    <property type="project" value="InterPro"/>
</dbReference>
<dbReference type="InterPro" id="IPR056853">
    <property type="entry name" value="AGMP_C"/>
</dbReference>
<name>A0A6S7GB33_PARCT</name>
<sequence length="1091" mass="121069">MASFGNAIPPPSKPADANAAFADALKRAKEIAARMGSAAAASGESAKRPLEASSGGEPASKKALMQDTGDIVIDAKAIAMQVAANIAQRAGLQSQPVEDLKIPNKYVGLIIGKGGEQINKLQSETGARVQVAPDPPPGAMPPPDRAVTISGNPEAVEKAKNLILKICEDGKVPESLMSVPTIAPGESLMEVMIPASKVGLIIGKGGETIKNLQERAQCKMVMVQDGPWLSAPEKPLRITGEQSRCQRGKDLVMDLLTEKELEQIQQKGSDFMGKPTNEYGTPIGGQFNPNQRQFGAKNEIPVPKESVGFIIGKNGDTIKRLQAETGARIQFKPDDVNSPTRIAMVQGPPEQVQRATQMINEIVEQSRQRSSGSRGGPQIPSGPGVRKVDFPVPAAKCGLVIGKGGETIRQINQASGAHVELNRSIPENGPTRLFTIRGTDQQIQQAQNMIREKTGDSGGPFGQQNHGQNDYHQGGYQQNQQQQQQNQQQGWQGYPYQQQYGQQQQHQNPYGQPQNNYGQQQQGGPPGEQGGQNPATSGAPTSGAGPTAGAQGQPDYSAAWAMYYQQLYQQQAAAAGQPAAGNAAQGGQPDYTAQWMEYYRQQGYCYPRNLANNLVPLKVNLSSDDVIAFEELCQTYASTNFITMNYFGNVSFTLGVRRLFYAVTPNETSFEKLEDVPDYLNEAIPFFNGAILLEFLICWLKGVKTFRINDGLSSLTAGIFLQLSKFLIISLELMTNSWIYTNYRLVDLPWNSPWTWFIAFLTIDFLYYWFHRAAHEINFIWATHQVHHSAEDYNLTTALRQSVVQRHFSMLVYLPSALFIPPSAYFVHVQFNLLYQFWIHTELVKSLGPLEYILNAPSHHRVHHGRNPYCIDKNYGGTLIIFDRMFGTFQDETDEKVVYGLTHPINSWNPIWVQICHFVHIAKTFWTTEGFKNKIYVLIKGPGWSPGKPRLGDPADIPQVEYPVEKYDKGLPLWGNIYVITHTILTSIVFQELFVKRLTLTEGNVLGVVLFLFASGTCFGLLMDNKWYAPHLELIRCVVFLVVDYQLSLHQKHIEVVPLPLLGVTRMIFAISAIIWFLLCLRSEKILEKEE</sequence>
<dbReference type="GO" id="GO:0050479">
    <property type="term" value="F:glyceryl-ether monooxygenase activity"/>
    <property type="evidence" value="ECO:0007669"/>
    <property type="project" value="UniProtKB-EC"/>
</dbReference>
<feature type="domain" description="K Homology" evidence="18">
    <location>
        <begin position="384"/>
        <end position="455"/>
    </location>
</feature>
<evidence type="ECO:0000256" key="15">
    <source>
        <dbReference type="ARBA" id="ARBA00047556"/>
    </source>
</evidence>
<evidence type="ECO:0000259" key="18">
    <source>
        <dbReference type="SMART" id="SM00322"/>
    </source>
</evidence>
<dbReference type="GO" id="GO:0005789">
    <property type="term" value="C:endoplasmic reticulum membrane"/>
    <property type="evidence" value="ECO:0007669"/>
    <property type="project" value="UniProtKB-SubCell"/>
</dbReference>
<dbReference type="GO" id="GO:0006355">
    <property type="term" value="P:regulation of DNA-templated transcription"/>
    <property type="evidence" value="ECO:0007669"/>
    <property type="project" value="InterPro"/>
</dbReference>
<dbReference type="Gene3D" id="3.30.1370.10">
    <property type="entry name" value="K Homology domain, type 1"/>
    <property type="match status" value="4"/>
</dbReference>
<feature type="transmembrane region" description="Helical" evidence="17">
    <location>
        <begin position="810"/>
        <end position="828"/>
    </location>
</feature>
<keyword evidence="4 17" id="KW-0812">Transmembrane</keyword>
<evidence type="ECO:0000256" key="11">
    <source>
        <dbReference type="ARBA" id="ARBA00023242"/>
    </source>
</evidence>
<feature type="transmembrane region" description="Helical" evidence="17">
    <location>
        <begin position="754"/>
        <end position="770"/>
    </location>
</feature>
<organism evidence="19 20">
    <name type="scientific">Paramuricea clavata</name>
    <name type="common">Red gorgonian</name>
    <name type="synonym">Violescent sea-whip</name>
    <dbReference type="NCBI Taxonomy" id="317549"/>
    <lineage>
        <taxon>Eukaryota</taxon>
        <taxon>Metazoa</taxon>
        <taxon>Cnidaria</taxon>
        <taxon>Anthozoa</taxon>
        <taxon>Octocorallia</taxon>
        <taxon>Malacalcyonacea</taxon>
        <taxon>Plexauridae</taxon>
        <taxon>Paramuricea</taxon>
    </lineage>
</organism>
<dbReference type="InterPro" id="IPR006694">
    <property type="entry name" value="Fatty_acid_hydroxylase"/>
</dbReference>
<dbReference type="AlphaFoldDB" id="A0A6S7GB33"/>
<dbReference type="InterPro" id="IPR004087">
    <property type="entry name" value="KH_dom"/>
</dbReference>
<dbReference type="OrthoDB" id="6354873at2759"/>
<evidence type="ECO:0000256" key="7">
    <source>
        <dbReference type="ARBA" id="ARBA00023002"/>
    </source>
</evidence>
<proteinExistence type="inferred from homology"/>
<feature type="compositionally biased region" description="Polar residues" evidence="16">
    <location>
        <begin position="462"/>
        <end position="471"/>
    </location>
</feature>
<keyword evidence="7" id="KW-0560">Oxidoreductase</keyword>
<dbReference type="InterPro" id="IPR015096">
    <property type="entry name" value="FUBP_C"/>
</dbReference>
<feature type="compositionally biased region" description="Low complexity" evidence="16">
    <location>
        <begin position="368"/>
        <end position="384"/>
    </location>
</feature>
<dbReference type="CDD" id="cd22397">
    <property type="entry name" value="KH-I_FUBP_rpt2"/>
    <property type="match status" value="1"/>
</dbReference>
<dbReference type="InterPro" id="IPR004088">
    <property type="entry name" value="KH_dom_type_1"/>
</dbReference>
<evidence type="ECO:0000256" key="1">
    <source>
        <dbReference type="ARBA" id="ARBA00001962"/>
    </source>
</evidence>
<feature type="transmembrane region" description="Helical" evidence="17">
    <location>
        <begin position="1059"/>
        <end position="1079"/>
    </location>
</feature>
<dbReference type="CDD" id="cd22398">
    <property type="entry name" value="KH-I_FUBP_rpt3"/>
    <property type="match status" value="1"/>
</dbReference>
<dbReference type="GO" id="GO:0005634">
    <property type="term" value="C:nucleus"/>
    <property type="evidence" value="ECO:0007669"/>
    <property type="project" value="UniProtKB-SubCell"/>
</dbReference>
<comment type="cofactor">
    <cofactor evidence="1">
        <name>Fe cation</name>
        <dbReference type="ChEBI" id="CHEBI:24875"/>
    </cofactor>
</comment>
<feature type="region of interest" description="Disordered" evidence="16">
    <location>
        <begin position="36"/>
        <end position="63"/>
    </location>
</feature>
<reference evidence="19" key="1">
    <citation type="submission" date="2020-04" db="EMBL/GenBank/DDBJ databases">
        <authorList>
            <person name="Alioto T."/>
            <person name="Alioto T."/>
            <person name="Gomez Garrido J."/>
        </authorList>
    </citation>
    <scope>NUCLEOTIDE SEQUENCE</scope>
    <source>
        <strain evidence="19">A484AB</strain>
    </source>
</reference>
<dbReference type="PANTHER" id="PTHR21624:SF1">
    <property type="entry name" value="ALKYLGLYCEROL MONOOXYGENASE"/>
    <property type="match status" value="1"/>
</dbReference>
<keyword evidence="19" id="KW-0503">Monooxygenase</keyword>
<comment type="caution">
    <text evidence="19">The sequence shown here is derived from an EMBL/GenBank/DDBJ whole genome shotgun (WGS) entry which is preliminary data.</text>
</comment>
<accession>A0A6S7GB33</accession>
<keyword evidence="9" id="KW-0443">Lipid metabolism</keyword>
<evidence type="ECO:0000256" key="13">
    <source>
        <dbReference type="ARBA" id="ARBA00039026"/>
    </source>
</evidence>
<dbReference type="PANTHER" id="PTHR21624">
    <property type="entry name" value="STEROL DESATURASE-RELATED PROTEIN"/>
    <property type="match status" value="1"/>
</dbReference>
<keyword evidence="8" id="KW-0408">Iron</keyword>
<dbReference type="Pfam" id="PF24858">
    <property type="entry name" value="AGMP_C"/>
    <property type="match status" value="1"/>
</dbReference>
<dbReference type="Pfam" id="PF09005">
    <property type="entry name" value="FUBP_C"/>
    <property type="match status" value="1"/>
</dbReference>
<evidence type="ECO:0000256" key="17">
    <source>
        <dbReference type="SAM" id="Phobius"/>
    </source>
</evidence>
<feature type="region of interest" description="Disordered" evidence="16">
    <location>
        <begin position="364"/>
        <end position="390"/>
    </location>
</feature>
<evidence type="ECO:0000256" key="4">
    <source>
        <dbReference type="ARBA" id="ARBA00022692"/>
    </source>
</evidence>
<evidence type="ECO:0000256" key="9">
    <source>
        <dbReference type="ARBA" id="ARBA00023098"/>
    </source>
</evidence>
<feature type="transmembrane region" description="Helical" evidence="17">
    <location>
        <begin position="973"/>
        <end position="993"/>
    </location>
</feature>
<evidence type="ECO:0000256" key="8">
    <source>
        <dbReference type="ARBA" id="ARBA00023004"/>
    </source>
</evidence>
<evidence type="ECO:0000256" key="14">
    <source>
        <dbReference type="ARBA" id="ARBA00040992"/>
    </source>
</evidence>
<feature type="region of interest" description="Disordered" evidence="16">
    <location>
        <begin position="452"/>
        <end position="552"/>
    </location>
</feature>
<feature type="domain" description="K Homology" evidence="18">
    <location>
        <begin position="294"/>
        <end position="364"/>
    </location>
</feature>
<dbReference type="Proteomes" id="UP001152795">
    <property type="component" value="Unassembled WGS sequence"/>
</dbReference>
<evidence type="ECO:0000256" key="3">
    <source>
        <dbReference type="ARBA" id="ARBA00004477"/>
    </source>
</evidence>
<dbReference type="GO" id="GO:0005506">
    <property type="term" value="F:iron ion binding"/>
    <property type="evidence" value="ECO:0007669"/>
    <property type="project" value="InterPro"/>
</dbReference>
<keyword evidence="6 17" id="KW-1133">Transmembrane helix</keyword>
<keyword evidence="10 17" id="KW-0472">Membrane</keyword>
<evidence type="ECO:0000256" key="16">
    <source>
        <dbReference type="SAM" id="MobiDB-lite"/>
    </source>
</evidence>
<keyword evidence="5" id="KW-0256">Endoplasmic reticulum</keyword>
<dbReference type="InterPro" id="IPR051689">
    <property type="entry name" value="Sterol_desaturase/TMEM195"/>
</dbReference>
<comment type="similarity">
    <text evidence="12">Belongs to the sterol desaturase family. TMEM195 subfamily.</text>
</comment>
<feature type="domain" description="K Homology" evidence="18">
    <location>
        <begin position="185"/>
        <end position="257"/>
    </location>
</feature>
<feature type="transmembrane region" description="Helical" evidence="17">
    <location>
        <begin position="1005"/>
        <end position="1022"/>
    </location>
</feature>
<keyword evidence="20" id="KW-1185">Reference proteome</keyword>
<feature type="compositionally biased region" description="Low complexity" evidence="16">
    <location>
        <begin position="531"/>
        <end position="552"/>
    </location>
</feature>
<evidence type="ECO:0000256" key="6">
    <source>
        <dbReference type="ARBA" id="ARBA00022989"/>
    </source>
</evidence>
<feature type="transmembrane region" description="Helical" evidence="17">
    <location>
        <begin position="712"/>
        <end position="734"/>
    </location>
</feature>
<dbReference type="CDD" id="cd22399">
    <property type="entry name" value="KH-I_FUBP_rpt4"/>
    <property type="match status" value="1"/>
</dbReference>
<evidence type="ECO:0000256" key="10">
    <source>
        <dbReference type="ARBA" id="ARBA00023136"/>
    </source>
</evidence>